<organism evidence="1 2">
    <name type="scientific">Irpex rosettiformis</name>
    <dbReference type="NCBI Taxonomy" id="378272"/>
    <lineage>
        <taxon>Eukaryota</taxon>
        <taxon>Fungi</taxon>
        <taxon>Dikarya</taxon>
        <taxon>Basidiomycota</taxon>
        <taxon>Agaricomycotina</taxon>
        <taxon>Agaricomycetes</taxon>
        <taxon>Polyporales</taxon>
        <taxon>Irpicaceae</taxon>
        <taxon>Irpex</taxon>
    </lineage>
</organism>
<comment type="caution">
    <text evidence="1">The sequence shown here is derived from an EMBL/GenBank/DDBJ whole genome shotgun (WGS) entry which is preliminary data.</text>
</comment>
<name>A0ACB8U2D9_9APHY</name>
<evidence type="ECO:0000313" key="2">
    <source>
        <dbReference type="Proteomes" id="UP001055072"/>
    </source>
</evidence>
<gene>
    <name evidence="1" type="ORF">BDY19DRAFT_950369</name>
</gene>
<keyword evidence="2" id="KW-1185">Reference proteome</keyword>
<sequence length="636" mass="68686">MTGFAALPVAEDGGQNDDVHLVGVSKIQGPRWLQLPIITIGLLGVQVLWSIEMSYGTPYLLSLGLTKSAVAMVFLAGPISGLVVQPLIGVLADNSRSRFGRRRPYMLIGVLICTSAMLLLGFTRPFATIFTSSGSTANDILTIWLAVLAIFGIDFSINAVQAVDRALLVDTLPPSEQPDGNAWAARMLGVGSVAGYFIGNVDMTKVFPFLGNTELEVLSVVGSLLLIASHVATAVNVKEKVVVSSQAQKKGLLNEMKEIWVNAKSLPSTIFQICLIQFFAWLGWFPLLFNTTEFIAELYKRAHPELTAEIALEEGARLGSRAMFYNAILSLVASIFLPFFVAEATSRRSMQETLSTVPPNIWIRWFNKLKVHLASLWAASHMIFAVCMLATFFYSGVFGATLFTTLSGFSWAVTQWAPFALLADAILSDQGDEDASSILLDDTRSRRISQAGSEMQDPERQFLVGNDDGDEHPEDEVHSFRSSASMDEDRNRPKPEYGSLMQNDSARMSHLDVHGVGGSGSHLEVGALDHNKPRDGNLAAKAGIILGIHNVFIVIPQFIITGISSIIFAITGAGETPELPLPSGNSTVSGLVTREGISPSGGGPNSYAYIFRLGGISAIVAFVLTVKLARHLKHTA</sequence>
<proteinExistence type="predicted"/>
<reference evidence="1" key="1">
    <citation type="journal article" date="2021" name="Environ. Microbiol.">
        <title>Gene family expansions and transcriptome signatures uncover fungal adaptations to wood decay.</title>
        <authorList>
            <person name="Hage H."/>
            <person name="Miyauchi S."/>
            <person name="Viragh M."/>
            <person name="Drula E."/>
            <person name="Min B."/>
            <person name="Chaduli D."/>
            <person name="Navarro D."/>
            <person name="Favel A."/>
            <person name="Norest M."/>
            <person name="Lesage-Meessen L."/>
            <person name="Balint B."/>
            <person name="Merenyi Z."/>
            <person name="de Eugenio L."/>
            <person name="Morin E."/>
            <person name="Martinez A.T."/>
            <person name="Baldrian P."/>
            <person name="Stursova M."/>
            <person name="Martinez M.J."/>
            <person name="Novotny C."/>
            <person name="Magnuson J.K."/>
            <person name="Spatafora J.W."/>
            <person name="Maurice S."/>
            <person name="Pangilinan J."/>
            <person name="Andreopoulos W."/>
            <person name="LaButti K."/>
            <person name="Hundley H."/>
            <person name="Na H."/>
            <person name="Kuo A."/>
            <person name="Barry K."/>
            <person name="Lipzen A."/>
            <person name="Henrissat B."/>
            <person name="Riley R."/>
            <person name="Ahrendt S."/>
            <person name="Nagy L.G."/>
            <person name="Grigoriev I.V."/>
            <person name="Martin F."/>
            <person name="Rosso M.N."/>
        </authorList>
    </citation>
    <scope>NUCLEOTIDE SEQUENCE</scope>
    <source>
        <strain evidence="1">CBS 384.51</strain>
    </source>
</reference>
<accession>A0ACB8U2D9</accession>
<protein>
    <submittedName>
        <fullName evidence="1">Major facilitator superfamily domain-containing protein</fullName>
    </submittedName>
</protein>
<dbReference type="EMBL" id="MU274914">
    <property type="protein sequence ID" value="KAI0088334.1"/>
    <property type="molecule type" value="Genomic_DNA"/>
</dbReference>
<dbReference type="Proteomes" id="UP001055072">
    <property type="component" value="Unassembled WGS sequence"/>
</dbReference>
<evidence type="ECO:0000313" key="1">
    <source>
        <dbReference type="EMBL" id="KAI0088334.1"/>
    </source>
</evidence>